<dbReference type="AlphaFoldDB" id="A1ZME1"/>
<protein>
    <submittedName>
        <fullName evidence="1">Uncharacterized protein</fullName>
    </submittedName>
</protein>
<sequence>MSRESITEQHKREAKLLAQQRQKGLQNKVKVQVDHNTWIYLPKKLARSKRKLKAYLAAREARIRENKNHEEQIRAGRIARNKAVAKARRLKKKNKK</sequence>
<keyword evidence="2" id="KW-1185">Reference proteome</keyword>
<comment type="caution">
    <text evidence="1">The sequence shown here is derived from an EMBL/GenBank/DDBJ whole genome shotgun (WGS) entry which is preliminary data.</text>
</comment>
<dbReference type="EMBL" id="AAWS01000016">
    <property type="protein sequence ID" value="EAY28321.1"/>
    <property type="molecule type" value="Genomic_DNA"/>
</dbReference>
<reference evidence="1 2" key="1">
    <citation type="submission" date="2007-01" db="EMBL/GenBank/DDBJ databases">
        <authorList>
            <person name="Haygood M."/>
            <person name="Podell S."/>
            <person name="Anderson C."/>
            <person name="Hopkinson B."/>
            <person name="Roe K."/>
            <person name="Barbeau K."/>
            <person name="Gaasterland T."/>
            <person name="Ferriera S."/>
            <person name="Johnson J."/>
            <person name="Kravitz S."/>
            <person name="Beeson K."/>
            <person name="Sutton G."/>
            <person name="Rogers Y.-H."/>
            <person name="Friedman R."/>
            <person name="Frazier M."/>
            <person name="Venter J.C."/>
        </authorList>
    </citation>
    <scope>NUCLEOTIDE SEQUENCE [LARGE SCALE GENOMIC DNA]</scope>
    <source>
        <strain evidence="1 2">ATCC 23134</strain>
    </source>
</reference>
<dbReference type="Proteomes" id="UP000004095">
    <property type="component" value="Unassembled WGS sequence"/>
</dbReference>
<gene>
    <name evidence="1" type="ORF">M23134_03873</name>
</gene>
<dbReference type="RefSeq" id="WP_002698002.1">
    <property type="nucleotide sequence ID" value="NZ_AAWS01000016.1"/>
</dbReference>
<name>A1ZME1_MICM2</name>
<organism evidence="1 2">
    <name type="scientific">Microscilla marina ATCC 23134</name>
    <dbReference type="NCBI Taxonomy" id="313606"/>
    <lineage>
        <taxon>Bacteria</taxon>
        <taxon>Pseudomonadati</taxon>
        <taxon>Bacteroidota</taxon>
        <taxon>Cytophagia</taxon>
        <taxon>Cytophagales</taxon>
        <taxon>Microscillaceae</taxon>
        <taxon>Microscilla</taxon>
    </lineage>
</organism>
<proteinExistence type="predicted"/>
<evidence type="ECO:0000313" key="2">
    <source>
        <dbReference type="Proteomes" id="UP000004095"/>
    </source>
</evidence>
<accession>A1ZME1</accession>
<evidence type="ECO:0000313" key="1">
    <source>
        <dbReference type="EMBL" id="EAY28321.1"/>
    </source>
</evidence>